<sequence length="332" mass="34531">MSRLSGVGYVGRFAPSPTGPLHAGSLVAALASWLDARAHGGQWRLRIEDVDTPRCPPGAEAEILRQLDALGLRPDVPPSRQSQHGARYAAALQALVAAGRAYPCDCTRAQIAAAQAARFGPPQRHVERPYPGRCRPGPDGGAAGKAGCPSHRLAGTGAGSPPAPAADPGTRPVAWRLRLPDDAQLAWTDRRLGPQRQDVAAVCGDFVLRRADGLWAYQLAVGVDDAAEGITHIVRGEDLADNTPRQILLQAALGLPTPVYLHTPLVRGPDGEKLSKQHGAPGLALRDAAGVMGALQDAGAVLGLALPPGPWTGTAADWLAAAVAAWRDRPGA</sequence>
<dbReference type="NCBIfam" id="NF004315">
    <property type="entry name" value="PRK05710.1-4"/>
    <property type="match status" value="1"/>
</dbReference>
<dbReference type="InterPro" id="IPR014729">
    <property type="entry name" value="Rossmann-like_a/b/a_fold"/>
</dbReference>
<dbReference type="SUPFAM" id="SSF52374">
    <property type="entry name" value="Nucleotidylyl transferase"/>
    <property type="match status" value="1"/>
</dbReference>
<feature type="binding site" evidence="7">
    <location>
        <position position="276"/>
    </location>
    <ligand>
        <name>ATP</name>
        <dbReference type="ChEBI" id="CHEBI:30616"/>
    </ligand>
</feature>
<reference evidence="11 12" key="1">
    <citation type="submission" date="2020-08" db="EMBL/GenBank/DDBJ databases">
        <title>Aquariorum lacteus gen. nov., sp. nov., a new member of the family Comamonadaceae, isolated from freshwater aquarium.</title>
        <authorList>
            <person name="Chun S.-J."/>
        </authorList>
    </citation>
    <scope>NUCLEOTIDE SEQUENCE [LARGE SCALE GENOMIC DNA]</scope>
    <source>
        <strain evidence="11 12">SJAQ100</strain>
    </source>
</reference>
<dbReference type="NCBIfam" id="NF004314">
    <property type="entry name" value="PRK05710.1-3"/>
    <property type="match status" value="1"/>
</dbReference>
<dbReference type="Proteomes" id="UP000586093">
    <property type="component" value="Unassembled WGS sequence"/>
</dbReference>
<dbReference type="HAMAP" id="MF_01428">
    <property type="entry name" value="Glu_Q_tRNA_synth"/>
    <property type="match status" value="1"/>
</dbReference>
<dbReference type="Gene3D" id="3.40.50.620">
    <property type="entry name" value="HUPs"/>
    <property type="match status" value="1"/>
</dbReference>
<evidence type="ECO:0000256" key="7">
    <source>
        <dbReference type="HAMAP-Rule" id="MF_01428"/>
    </source>
</evidence>
<evidence type="ECO:0000256" key="2">
    <source>
        <dbReference type="ARBA" id="ARBA00022723"/>
    </source>
</evidence>
<evidence type="ECO:0000256" key="6">
    <source>
        <dbReference type="ARBA" id="ARBA00023146"/>
    </source>
</evidence>
<evidence type="ECO:0000256" key="8">
    <source>
        <dbReference type="RuleBase" id="RU363037"/>
    </source>
</evidence>
<comment type="similarity">
    <text evidence="7">Belongs to the class-I aminoacyl-tRNA synthetase family. GluQ subfamily.</text>
</comment>
<dbReference type="GO" id="GO:0004818">
    <property type="term" value="F:glutamate-tRNA ligase activity"/>
    <property type="evidence" value="ECO:0007669"/>
    <property type="project" value="TreeGrafter"/>
</dbReference>
<dbReference type="InterPro" id="IPR022380">
    <property type="entry name" value="Glu-Q_tRNA(Asp)_Synthase"/>
</dbReference>
<dbReference type="InterPro" id="IPR000924">
    <property type="entry name" value="Glu/Gln-tRNA-synth"/>
</dbReference>
<feature type="short sequence motif" description="'HIGH' region" evidence="7">
    <location>
        <begin position="15"/>
        <end position="25"/>
    </location>
</feature>
<dbReference type="RefSeq" id="WP_182662560.1">
    <property type="nucleotide sequence ID" value="NZ_JACIVI010000001.1"/>
</dbReference>
<proteinExistence type="inferred from homology"/>
<keyword evidence="4 7" id="KW-0862">Zinc</keyword>
<dbReference type="GO" id="GO:0006400">
    <property type="term" value="P:tRNA modification"/>
    <property type="evidence" value="ECO:0007669"/>
    <property type="project" value="InterPro"/>
</dbReference>
<feature type="binding site" evidence="7">
    <location>
        <position position="48"/>
    </location>
    <ligand>
        <name>L-glutamate</name>
        <dbReference type="ChEBI" id="CHEBI:29985"/>
    </ligand>
</feature>
<feature type="binding site" evidence="7">
    <location>
        <position position="134"/>
    </location>
    <ligand>
        <name>Zn(2+)</name>
        <dbReference type="ChEBI" id="CHEBI:29105"/>
    </ligand>
</feature>
<keyword evidence="12" id="KW-1185">Reference proteome</keyword>
<feature type="region of interest" description="Disordered" evidence="9">
    <location>
        <begin position="120"/>
        <end position="171"/>
    </location>
</feature>
<dbReference type="GO" id="GO:0008270">
    <property type="term" value="F:zinc ion binding"/>
    <property type="evidence" value="ECO:0007669"/>
    <property type="project" value="UniProtKB-UniRule"/>
</dbReference>
<feature type="binding site" evidence="7">
    <location>
        <position position="104"/>
    </location>
    <ligand>
        <name>Zn(2+)</name>
        <dbReference type="ChEBI" id="CHEBI:29105"/>
    </ligand>
</feature>
<evidence type="ECO:0000313" key="12">
    <source>
        <dbReference type="Proteomes" id="UP000586093"/>
    </source>
</evidence>
<comment type="function">
    <text evidence="7">Catalyzes the tRNA-independent activation of glutamate in presence of ATP and the subsequent transfer of glutamate onto a tRNA(Asp). Glutamate is transferred on the 2-amino-5-(4,5-dihydroxy-2-cyclopenten-1-yl) moiety of the queuosine in the wobble position of the QUC anticodon.</text>
</comment>
<feature type="domain" description="Glutamyl/glutaminyl-tRNA synthetase class Ib catalytic" evidence="10">
    <location>
        <begin position="174"/>
        <end position="279"/>
    </location>
</feature>
<dbReference type="GO" id="GO:0005524">
    <property type="term" value="F:ATP binding"/>
    <property type="evidence" value="ECO:0007669"/>
    <property type="project" value="UniProtKB-KW"/>
</dbReference>
<evidence type="ECO:0000256" key="4">
    <source>
        <dbReference type="ARBA" id="ARBA00022833"/>
    </source>
</evidence>
<feature type="short sequence motif" description="'KMSKS' region" evidence="7">
    <location>
        <begin position="273"/>
        <end position="277"/>
    </location>
</feature>
<dbReference type="PANTHER" id="PTHR43311">
    <property type="entry name" value="GLUTAMATE--TRNA LIGASE"/>
    <property type="match status" value="1"/>
</dbReference>
<keyword evidence="1 7" id="KW-0436">Ligase</keyword>
<feature type="binding site" evidence="7">
    <location>
        <position position="235"/>
    </location>
    <ligand>
        <name>L-glutamate</name>
        <dbReference type="ChEBI" id="CHEBI:29985"/>
    </ligand>
</feature>
<dbReference type="GO" id="GO:0005829">
    <property type="term" value="C:cytosol"/>
    <property type="evidence" value="ECO:0007669"/>
    <property type="project" value="TreeGrafter"/>
</dbReference>
<dbReference type="EMBL" id="JACIVI010000001">
    <property type="protein sequence ID" value="MBB1161633.1"/>
    <property type="molecule type" value="Genomic_DNA"/>
</dbReference>
<accession>A0A839HIE1</accession>
<comment type="cofactor">
    <cofactor evidence="7">
        <name>Zn(2+)</name>
        <dbReference type="ChEBI" id="CHEBI:29105"/>
    </cofactor>
    <text evidence="7">Binds 1 zinc ion per subunit.</text>
</comment>
<gene>
    <name evidence="7 11" type="primary">gluQ</name>
    <name evidence="11" type="ORF">H4F90_06535</name>
</gene>
<feature type="binding site" evidence="7">
    <location>
        <position position="217"/>
    </location>
    <ligand>
        <name>L-glutamate</name>
        <dbReference type="ChEBI" id="CHEBI:29985"/>
    </ligand>
</feature>
<evidence type="ECO:0000256" key="1">
    <source>
        <dbReference type="ARBA" id="ARBA00022598"/>
    </source>
</evidence>
<keyword evidence="2 7" id="KW-0479">Metal-binding</keyword>
<keyword evidence="3 7" id="KW-0547">Nucleotide-binding</keyword>
<name>A0A839HIE1_9BURK</name>
<dbReference type="Pfam" id="PF00749">
    <property type="entry name" value="tRNA-synt_1c"/>
    <property type="match status" value="2"/>
</dbReference>
<evidence type="ECO:0000256" key="5">
    <source>
        <dbReference type="ARBA" id="ARBA00022840"/>
    </source>
</evidence>
<dbReference type="EC" id="6.1.1.-" evidence="7"/>
<keyword evidence="6 7" id="KW-0030">Aminoacyl-tRNA synthetase</keyword>
<dbReference type="GO" id="GO:0006424">
    <property type="term" value="P:glutamyl-tRNA aminoacylation"/>
    <property type="evidence" value="ECO:0007669"/>
    <property type="project" value="InterPro"/>
</dbReference>
<protein>
    <recommendedName>
        <fullName evidence="7">Glutamyl-Q tRNA(Asp) synthetase</fullName>
        <shortName evidence="7">Glu-Q-RSs</shortName>
        <ecNumber evidence="7">6.1.1.-</ecNumber>
    </recommendedName>
</protein>
<dbReference type="AlphaFoldDB" id="A0A839HIE1"/>
<dbReference type="NCBIfam" id="TIGR03838">
    <property type="entry name" value="queuosine_YadB"/>
    <property type="match status" value="1"/>
</dbReference>
<evidence type="ECO:0000256" key="9">
    <source>
        <dbReference type="SAM" id="MobiDB-lite"/>
    </source>
</evidence>
<feature type="binding site" evidence="7">
    <location>
        <position position="130"/>
    </location>
    <ligand>
        <name>Zn(2+)</name>
        <dbReference type="ChEBI" id="CHEBI:29105"/>
    </ligand>
</feature>
<dbReference type="PANTHER" id="PTHR43311:SF1">
    <property type="entry name" value="GLUTAMYL-Q TRNA(ASP) SYNTHETASE"/>
    <property type="match status" value="1"/>
</dbReference>
<evidence type="ECO:0000313" key="11">
    <source>
        <dbReference type="EMBL" id="MBB1161633.1"/>
    </source>
</evidence>
<organism evidence="11 12">
    <name type="scientific">Aquariibacter albus</name>
    <dbReference type="NCBI Taxonomy" id="2759899"/>
    <lineage>
        <taxon>Bacteria</taxon>
        <taxon>Pseudomonadati</taxon>
        <taxon>Pseudomonadota</taxon>
        <taxon>Betaproteobacteria</taxon>
        <taxon>Burkholderiales</taxon>
        <taxon>Sphaerotilaceae</taxon>
        <taxon>Aquariibacter</taxon>
    </lineage>
</organism>
<comment type="caution">
    <text evidence="11">The sequence shown here is derived from an EMBL/GenBank/DDBJ whole genome shotgun (WGS) entry which is preliminary data.</text>
</comment>
<feature type="binding site" evidence="7">
    <location>
        <begin position="12"/>
        <end position="16"/>
    </location>
    <ligand>
        <name>L-glutamate</name>
        <dbReference type="ChEBI" id="CHEBI:29985"/>
    </ligand>
</feature>
<evidence type="ECO:0000256" key="3">
    <source>
        <dbReference type="ARBA" id="ARBA00022741"/>
    </source>
</evidence>
<dbReference type="InterPro" id="IPR049940">
    <property type="entry name" value="GluQ/Sye"/>
</dbReference>
<dbReference type="PRINTS" id="PR00987">
    <property type="entry name" value="TRNASYNTHGLU"/>
</dbReference>
<evidence type="ECO:0000259" key="10">
    <source>
        <dbReference type="Pfam" id="PF00749"/>
    </source>
</evidence>
<keyword evidence="8" id="KW-0648">Protein biosynthesis</keyword>
<dbReference type="InterPro" id="IPR020058">
    <property type="entry name" value="Glu/Gln-tRNA-synth_Ib_cat-dom"/>
</dbReference>
<keyword evidence="5 7" id="KW-0067">ATP-binding</keyword>
<feature type="binding site" evidence="7">
    <location>
        <position position="106"/>
    </location>
    <ligand>
        <name>Zn(2+)</name>
        <dbReference type="ChEBI" id="CHEBI:29105"/>
    </ligand>
</feature>
<feature type="domain" description="Glutamyl/glutaminyl-tRNA synthetase class Ib catalytic" evidence="10">
    <location>
        <begin position="12"/>
        <end position="117"/>
    </location>
</feature>